<gene>
    <name evidence="2" type="ORF">ALECFALPRED_000800</name>
</gene>
<dbReference type="Proteomes" id="UP000664203">
    <property type="component" value="Unassembled WGS sequence"/>
</dbReference>
<dbReference type="AlphaFoldDB" id="A0A8H3PKT4"/>
<keyword evidence="1" id="KW-0732">Signal</keyword>
<accession>A0A8H3PKT4</accession>
<keyword evidence="3" id="KW-1185">Reference proteome</keyword>
<dbReference type="OrthoDB" id="10010954at2759"/>
<dbReference type="EMBL" id="CAJPDR010001141">
    <property type="protein sequence ID" value="CAF9943622.1"/>
    <property type="molecule type" value="Genomic_DNA"/>
</dbReference>
<name>A0A8H3PKT4_9LECA</name>
<feature type="chain" id="PRO_5034946223" evidence="1">
    <location>
        <begin position="20"/>
        <end position="338"/>
    </location>
</feature>
<comment type="caution">
    <text evidence="2">The sequence shown here is derived from an EMBL/GenBank/DDBJ whole genome shotgun (WGS) entry which is preliminary data.</text>
</comment>
<sequence length="338" mass="37287">MKVIVIVVGALACSMSVLASSQYQQASRFVPHLAPRFAEHQASHKALVTRNDSGEKNFTHNEIFNLQKKFLDNFIAPNNAIQAKSINSSLLADDVQGRVDITRTFDGRELNTEYLFGLFANLVTSGTDPDAFSLLGIPTAYEITHFAASQNIASASTRFQFFFQAINATIPLQIQTWNVFNPAGEISMYDATFTGWWQWAVDLLLQTASQKLSVAEGKTVSLPETETYLQGKLATSICSTAQKYCVGPQLQQYQNASQCFNYLTTQTRFGEAYELGRNTVLCRMVHQNMVPIRPAVHCPHIGPSGGGYCVDTPSYADTVDANYFSNYKFAYGNGSLTG</sequence>
<protein>
    <submittedName>
        <fullName evidence="2">Uncharacterized protein</fullName>
    </submittedName>
</protein>
<evidence type="ECO:0000313" key="3">
    <source>
        <dbReference type="Proteomes" id="UP000664203"/>
    </source>
</evidence>
<feature type="signal peptide" evidence="1">
    <location>
        <begin position="1"/>
        <end position="19"/>
    </location>
</feature>
<organism evidence="2 3">
    <name type="scientific">Alectoria fallacina</name>
    <dbReference type="NCBI Taxonomy" id="1903189"/>
    <lineage>
        <taxon>Eukaryota</taxon>
        <taxon>Fungi</taxon>
        <taxon>Dikarya</taxon>
        <taxon>Ascomycota</taxon>
        <taxon>Pezizomycotina</taxon>
        <taxon>Lecanoromycetes</taxon>
        <taxon>OSLEUM clade</taxon>
        <taxon>Lecanoromycetidae</taxon>
        <taxon>Lecanorales</taxon>
        <taxon>Lecanorineae</taxon>
        <taxon>Parmeliaceae</taxon>
        <taxon>Alectoria</taxon>
    </lineage>
</organism>
<reference evidence="2" key="1">
    <citation type="submission" date="2021-03" db="EMBL/GenBank/DDBJ databases">
        <authorList>
            <person name="Tagirdzhanova G."/>
        </authorList>
    </citation>
    <scope>NUCLEOTIDE SEQUENCE</scope>
</reference>
<evidence type="ECO:0000256" key="1">
    <source>
        <dbReference type="SAM" id="SignalP"/>
    </source>
</evidence>
<evidence type="ECO:0000313" key="2">
    <source>
        <dbReference type="EMBL" id="CAF9943622.1"/>
    </source>
</evidence>
<proteinExistence type="predicted"/>